<reference evidence="1 2" key="1">
    <citation type="journal article" date="2014" name="PLoS ONE">
        <title>Global Analysis of Gene Expression Profiles in Physic Nut (Jatropha curcas L.) Seedlings Exposed to Salt Stress.</title>
        <authorList>
            <person name="Zhang L."/>
            <person name="Zhang C."/>
            <person name="Wu P."/>
            <person name="Chen Y."/>
            <person name="Li M."/>
            <person name="Jiang H."/>
            <person name="Wu G."/>
        </authorList>
    </citation>
    <scope>NUCLEOTIDE SEQUENCE [LARGE SCALE GENOMIC DNA]</scope>
    <source>
        <strain evidence="2">cv. GZQX0401</strain>
        <tissue evidence="1">Young leaves</tissue>
    </source>
</reference>
<dbReference type="AlphaFoldDB" id="A0A067L0N3"/>
<dbReference type="Proteomes" id="UP000027138">
    <property type="component" value="Unassembled WGS sequence"/>
</dbReference>
<evidence type="ECO:0000313" key="1">
    <source>
        <dbReference type="EMBL" id="KDP37649.1"/>
    </source>
</evidence>
<organism evidence="1 2">
    <name type="scientific">Jatropha curcas</name>
    <name type="common">Barbados nut</name>
    <dbReference type="NCBI Taxonomy" id="180498"/>
    <lineage>
        <taxon>Eukaryota</taxon>
        <taxon>Viridiplantae</taxon>
        <taxon>Streptophyta</taxon>
        <taxon>Embryophyta</taxon>
        <taxon>Tracheophyta</taxon>
        <taxon>Spermatophyta</taxon>
        <taxon>Magnoliopsida</taxon>
        <taxon>eudicotyledons</taxon>
        <taxon>Gunneridae</taxon>
        <taxon>Pentapetalae</taxon>
        <taxon>rosids</taxon>
        <taxon>fabids</taxon>
        <taxon>Malpighiales</taxon>
        <taxon>Euphorbiaceae</taxon>
        <taxon>Crotonoideae</taxon>
        <taxon>Jatropheae</taxon>
        <taxon>Jatropha</taxon>
    </lineage>
</organism>
<accession>A0A067L0N3</accession>
<sequence>MAGNPTEMNTLMTRLQQAIAAMNHMLMQQQQFFQAQQQQQQPQMLPPILEPVAQPFQLAPSPIV</sequence>
<dbReference type="EMBL" id="KK914391">
    <property type="protein sequence ID" value="KDP37649.1"/>
    <property type="molecule type" value="Genomic_DNA"/>
</dbReference>
<name>A0A067L0N3_JATCU</name>
<protein>
    <submittedName>
        <fullName evidence="1">Uncharacterized protein</fullName>
    </submittedName>
</protein>
<gene>
    <name evidence="1" type="ORF">JCGZ_07849</name>
</gene>
<proteinExistence type="predicted"/>
<keyword evidence="2" id="KW-1185">Reference proteome</keyword>
<evidence type="ECO:0000313" key="2">
    <source>
        <dbReference type="Proteomes" id="UP000027138"/>
    </source>
</evidence>